<accession>A0AAN6SB57</accession>
<keyword evidence="2" id="KW-0812">Transmembrane</keyword>
<reference evidence="3" key="1">
    <citation type="journal article" date="2023" name="Mol. Phylogenet. Evol.">
        <title>Genome-scale phylogeny and comparative genomics of the fungal order Sordariales.</title>
        <authorList>
            <person name="Hensen N."/>
            <person name="Bonometti L."/>
            <person name="Westerberg I."/>
            <person name="Brannstrom I.O."/>
            <person name="Guillou S."/>
            <person name="Cros-Aarteil S."/>
            <person name="Calhoun S."/>
            <person name="Haridas S."/>
            <person name="Kuo A."/>
            <person name="Mondo S."/>
            <person name="Pangilinan J."/>
            <person name="Riley R."/>
            <person name="LaButti K."/>
            <person name="Andreopoulos B."/>
            <person name="Lipzen A."/>
            <person name="Chen C."/>
            <person name="Yan M."/>
            <person name="Daum C."/>
            <person name="Ng V."/>
            <person name="Clum A."/>
            <person name="Steindorff A."/>
            <person name="Ohm R.A."/>
            <person name="Martin F."/>
            <person name="Silar P."/>
            <person name="Natvig D.O."/>
            <person name="Lalanne C."/>
            <person name="Gautier V."/>
            <person name="Ament-Velasquez S.L."/>
            <person name="Kruys A."/>
            <person name="Hutchinson M.I."/>
            <person name="Powell A.J."/>
            <person name="Barry K."/>
            <person name="Miller A.N."/>
            <person name="Grigoriev I.V."/>
            <person name="Debuchy R."/>
            <person name="Gladieux P."/>
            <person name="Hiltunen Thoren M."/>
            <person name="Johannesson H."/>
        </authorList>
    </citation>
    <scope>NUCLEOTIDE SEQUENCE</scope>
    <source>
        <strain evidence="3">CBS 626.80</strain>
    </source>
</reference>
<keyword evidence="2" id="KW-0472">Membrane</keyword>
<feature type="transmembrane region" description="Helical" evidence="2">
    <location>
        <begin position="238"/>
        <end position="259"/>
    </location>
</feature>
<feature type="compositionally biased region" description="Low complexity" evidence="1">
    <location>
        <begin position="478"/>
        <end position="492"/>
    </location>
</feature>
<organism evidence="3 4">
    <name type="scientific">Pseudoneurospora amorphoporcata</name>
    <dbReference type="NCBI Taxonomy" id="241081"/>
    <lineage>
        <taxon>Eukaryota</taxon>
        <taxon>Fungi</taxon>
        <taxon>Dikarya</taxon>
        <taxon>Ascomycota</taxon>
        <taxon>Pezizomycotina</taxon>
        <taxon>Sordariomycetes</taxon>
        <taxon>Sordariomycetidae</taxon>
        <taxon>Sordariales</taxon>
        <taxon>Sordariaceae</taxon>
        <taxon>Pseudoneurospora</taxon>
    </lineage>
</organism>
<evidence type="ECO:0008006" key="5">
    <source>
        <dbReference type="Google" id="ProtNLM"/>
    </source>
</evidence>
<reference evidence="3" key="2">
    <citation type="submission" date="2023-06" db="EMBL/GenBank/DDBJ databases">
        <authorList>
            <consortium name="Lawrence Berkeley National Laboratory"/>
            <person name="Mondo S.J."/>
            <person name="Hensen N."/>
            <person name="Bonometti L."/>
            <person name="Westerberg I."/>
            <person name="Brannstrom I.O."/>
            <person name="Guillou S."/>
            <person name="Cros-Aarteil S."/>
            <person name="Calhoun S."/>
            <person name="Haridas S."/>
            <person name="Kuo A."/>
            <person name="Pangilinan J."/>
            <person name="Riley R."/>
            <person name="Labutti K."/>
            <person name="Andreopoulos B."/>
            <person name="Lipzen A."/>
            <person name="Chen C."/>
            <person name="Yanf M."/>
            <person name="Daum C."/>
            <person name="Ng V."/>
            <person name="Clum A."/>
            <person name="Steindorff A."/>
            <person name="Ohm R."/>
            <person name="Martin F."/>
            <person name="Silar P."/>
            <person name="Natvig D."/>
            <person name="Lalanne C."/>
            <person name="Gautier V."/>
            <person name="Ament-Velasquez S.L."/>
            <person name="Kruys A."/>
            <person name="Hutchinson M.I."/>
            <person name="Powell A.J."/>
            <person name="Barry K."/>
            <person name="Miller A.N."/>
            <person name="Grigoriev I.V."/>
            <person name="Debuchy R."/>
            <person name="Gladieux P."/>
            <person name="Thoren M.H."/>
            <person name="Johannesson H."/>
        </authorList>
    </citation>
    <scope>NUCLEOTIDE SEQUENCE</scope>
    <source>
        <strain evidence="3">CBS 626.80</strain>
    </source>
</reference>
<evidence type="ECO:0000256" key="2">
    <source>
        <dbReference type="SAM" id="Phobius"/>
    </source>
</evidence>
<dbReference type="AlphaFoldDB" id="A0AAN6SB57"/>
<feature type="compositionally biased region" description="Basic and acidic residues" evidence="1">
    <location>
        <begin position="504"/>
        <end position="525"/>
    </location>
</feature>
<keyword evidence="2" id="KW-1133">Transmembrane helix</keyword>
<feature type="compositionally biased region" description="Polar residues" evidence="1">
    <location>
        <begin position="349"/>
        <end position="362"/>
    </location>
</feature>
<evidence type="ECO:0000313" key="4">
    <source>
        <dbReference type="Proteomes" id="UP001303222"/>
    </source>
</evidence>
<keyword evidence="4" id="KW-1185">Reference proteome</keyword>
<protein>
    <recommendedName>
        <fullName evidence="5">Transmembrane protein</fullName>
    </recommendedName>
</protein>
<feature type="compositionally biased region" description="Polar residues" evidence="1">
    <location>
        <begin position="401"/>
        <end position="426"/>
    </location>
</feature>
<feature type="region of interest" description="Disordered" evidence="1">
    <location>
        <begin position="265"/>
        <end position="531"/>
    </location>
</feature>
<gene>
    <name evidence="3" type="ORF">QBC32DRAFT_95865</name>
</gene>
<proteinExistence type="predicted"/>
<feature type="compositionally biased region" description="Basic and acidic residues" evidence="1">
    <location>
        <begin position="267"/>
        <end position="284"/>
    </location>
</feature>
<dbReference type="EMBL" id="MU859391">
    <property type="protein sequence ID" value="KAK3947194.1"/>
    <property type="molecule type" value="Genomic_DNA"/>
</dbReference>
<feature type="compositionally biased region" description="Pro residues" evidence="1">
    <location>
        <begin position="429"/>
        <end position="438"/>
    </location>
</feature>
<feature type="region of interest" description="Disordered" evidence="1">
    <location>
        <begin position="606"/>
        <end position="630"/>
    </location>
</feature>
<sequence length="630" mass="65983">MALEVAAKGMEGSRVDEECGCYVEAIEIRAESPRAEAKQCLQSCMDQFLETVSVDHETPEGWKYLCKDLTSTTPSSRFWSLYWCDTTFCGVWINQTGGLQQDPNVDLIINSCQDIGFHSVLDPGPPPKDFVCQTNEGGAGLCSPTGVKINPVSTPSPPVIQEPISIPSTSGRATFLSTTAPLSLSTSTATSTTTDDVSLITDPSWLSATPARPTVAESFGVNNGTTTSKGGLSMGVKAAISVCSVTGFIVMVALAFLCLQRRRKHRSGLDDVRGRPRSRLDKGIAPRGSPTPLIASSHDSRPLIPPLRLRDRKLLPSILRSGHNQSPSPPLTPLTPAHSHGGGGPSSVMFPSSPITSPTTNKLVPRHERKPRVHGTSGSLPSLPPPALFGMHGSGAPGSRGSLSSYGAGSTTGPSSLRNETFSFSGTTSPPPTSPTRPPRPHEGPLEIPDLVKPAPFPFGSRINRPAPSAPLQPVSPLSHSSSLAMGGSSVSPIWNQAHAISSPRDERDSGDHHAVREYSGRDRGSWGSWSDDSYGNGNGNGSGRKMSSAIVGNFGHAAGALSPLRHTRSISTGAASPPPRLPLRPMVISTMSSTVSSSGPIGFAVTGGPGRTSTSAAVSRLHDEDGGLF</sequence>
<evidence type="ECO:0000313" key="3">
    <source>
        <dbReference type="EMBL" id="KAK3947194.1"/>
    </source>
</evidence>
<dbReference type="Proteomes" id="UP001303222">
    <property type="component" value="Unassembled WGS sequence"/>
</dbReference>
<comment type="caution">
    <text evidence="3">The sequence shown here is derived from an EMBL/GenBank/DDBJ whole genome shotgun (WGS) entry which is preliminary data.</text>
</comment>
<evidence type="ECO:0000256" key="1">
    <source>
        <dbReference type="SAM" id="MobiDB-lite"/>
    </source>
</evidence>
<name>A0AAN6SB57_9PEZI</name>
<feature type="compositionally biased region" description="Basic and acidic residues" evidence="1">
    <location>
        <begin position="621"/>
        <end position="630"/>
    </location>
</feature>